<evidence type="ECO:0000313" key="3">
    <source>
        <dbReference type="EMBL" id="MFC5500625.1"/>
    </source>
</evidence>
<dbReference type="Proteomes" id="UP001596039">
    <property type="component" value="Unassembled WGS sequence"/>
</dbReference>
<organism evidence="3 4">
    <name type="scientific">Lysinimonas soli</name>
    <dbReference type="NCBI Taxonomy" id="1074233"/>
    <lineage>
        <taxon>Bacteria</taxon>
        <taxon>Bacillati</taxon>
        <taxon>Actinomycetota</taxon>
        <taxon>Actinomycetes</taxon>
        <taxon>Micrococcales</taxon>
        <taxon>Microbacteriaceae</taxon>
        <taxon>Lysinimonas</taxon>
    </lineage>
</organism>
<evidence type="ECO:0000256" key="1">
    <source>
        <dbReference type="SAM" id="Phobius"/>
    </source>
</evidence>
<dbReference type="Pfam" id="PF13399">
    <property type="entry name" value="LytR_C"/>
    <property type="match status" value="1"/>
</dbReference>
<accession>A0ABW0NK16</accession>
<sequence length="188" mass="19598">MASFPPDQFDEIPGDLARVGAHRAPPKAGRGWIRVGWAALATVVLVVVGLFVLSRLYPAFKLDLPFAGTSASATPTPTPSKTADAVTDPTKVDPKLKLSISVLNGSPTDGLQNKAGDVIKAAGWPDPARADASTRAEKTTVVYYRSADFEGIARGLAQLIGAKQVQLSDAYLGAPVTIVLGSDYKPAG</sequence>
<keyword evidence="4" id="KW-1185">Reference proteome</keyword>
<feature type="transmembrane region" description="Helical" evidence="1">
    <location>
        <begin position="32"/>
        <end position="53"/>
    </location>
</feature>
<proteinExistence type="predicted"/>
<keyword evidence="1" id="KW-1133">Transmembrane helix</keyword>
<comment type="caution">
    <text evidence="3">The sequence shown here is derived from an EMBL/GenBank/DDBJ whole genome shotgun (WGS) entry which is preliminary data.</text>
</comment>
<dbReference type="EMBL" id="JBHSMG010000001">
    <property type="protein sequence ID" value="MFC5500625.1"/>
    <property type="molecule type" value="Genomic_DNA"/>
</dbReference>
<feature type="domain" description="LytR/CpsA/Psr regulator C-terminal" evidence="2">
    <location>
        <begin position="98"/>
        <end position="184"/>
    </location>
</feature>
<keyword evidence="1" id="KW-0472">Membrane</keyword>
<reference evidence="4" key="1">
    <citation type="journal article" date="2019" name="Int. J. Syst. Evol. Microbiol.">
        <title>The Global Catalogue of Microorganisms (GCM) 10K type strain sequencing project: providing services to taxonomists for standard genome sequencing and annotation.</title>
        <authorList>
            <consortium name="The Broad Institute Genomics Platform"/>
            <consortium name="The Broad Institute Genome Sequencing Center for Infectious Disease"/>
            <person name="Wu L."/>
            <person name="Ma J."/>
        </authorList>
    </citation>
    <scope>NUCLEOTIDE SEQUENCE [LARGE SCALE GENOMIC DNA]</scope>
    <source>
        <strain evidence="4">CGMCC 4.6997</strain>
    </source>
</reference>
<keyword evidence="1" id="KW-0812">Transmembrane</keyword>
<name>A0ABW0NK16_9MICO</name>
<evidence type="ECO:0000313" key="4">
    <source>
        <dbReference type="Proteomes" id="UP001596039"/>
    </source>
</evidence>
<dbReference type="InterPro" id="IPR027381">
    <property type="entry name" value="LytR/CpsA/Psr_C"/>
</dbReference>
<protein>
    <submittedName>
        <fullName evidence="3">LytR C-terminal domain-containing protein</fullName>
    </submittedName>
</protein>
<dbReference type="Gene3D" id="3.30.70.2390">
    <property type="match status" value="1"/>
</dbReference>
<gene>
    <name evidence="3" type="ORF">ACFPJ4_00060</name>
</gene>
<dbReference type="RefSeq" id="WP_386738218.1">
    <property type="nucleotide sequence ID" value="NZ_JBHSMG010000001.1"/>
</dbReference>
<evidence type="ECO:0000259" key="2">
    <source>
        <dbReference type="Pfam" id="PF13399"/>
    </source>
</evidence>